<dbReference type="InterPro" id="IPR009100">
    <property type="entry name" value="AcylCoA_DH/oxidase_NM_dom_sf"/>
</dbReference>
<evidence type="ECO:0000259" key="9">
    <source>
        <dbReference type="PROSITE" id="PS50255"/>
    </source>
</evidence>
<dbReference type="Gene3D" id="1.10.540.10">
    <property type="entry name" value="Acyl-CoA dehydrogenase/oxidase, N-terminal domain"/>
    <property type="match status" value="1"/>
</dbReference>
<evidence type="ECO:0000256" key="3">
    <source>
        <dbReference type="ARBA" id="ARBA00022617"/>
    </source>
</evidence>
<dbReference type="InterPro" id="IPR036250">
    <property type="entry name" value="AcylCo_DH-like_C"/>
</dbReference>
<proteinExistence type="inferred from homology"/>
<dbReference type="InterPro" id="IPR036400">
    <property type="entry name" value="Cyt_B5-like_heme/steroid_sf"/>
</dbReference>
<dbReference type="GO" id="GO:0005737">
    <property type="term" value="C:cytoplasm"/>
    <property type="evidence" value="ECO:0007669"/>
    <property type="project" value="TreeGrafter"/>
</dbReference>
<dbReference type="PROSITE" id="PS00191">
    <property type="entry name" value="CYTOCHROME_B5_1"/>
    <property type="match status" value="1"/>
</dbReference>
<keyword evidence="3" id="KW-0349">Heme</keyword>
<organism evidence="10 11">
    <name type="scientific">Rhizophlyctis rosea</name>
    <dbReference type="NCBI Taxonomy" id="64517"/>
    <lineage>
        <taxon>Eukaryota</taxon>
        <taxon>Fungi</taxon>
        <taxon>Fungi incertae sedis</taxon>
        <taxon>Chytridiomycota</taxon>
        <taxon>Chytridiomycota incertae sedis</taxon>
        <taxon>Chytridiomycetes</taxon>
        <taxon>Rhizophlyctidales</taxon>
        <taxon>Rhizophlyctidaceae</taxon>
        <taxon>Rhizophlyctis</taxon>
    </lineage>
</organism>
<feature type="domain" description="Cytochrome b5 heme-binding" evidence="9">
    <location>
        <begin position="6"/>
        <end position="82"/>
    </location>
</feature>
<comment type="similarity">
    <text evidence="2">Belongs to the acyl-CoA dehydrogenase family.</text>
</comment>
<sequence>MPTKTLRQLSRDDVKAHNTEKSCWIIIDSYVYDVTNFLDLHPGGVGVITEVAGKDVTEAFYGLHRQEVLHKFGPKYIIGQISGEQQRIEQQSPGSLSTVPYAEAGWWQQKPVPFLNESHHRFRAALRKFYDEEIMPDSVSMENMGEVPGSDIYMKMGEIGVLACRLGPGPHLKLVPRLPGGIKPEEFDYFHESIAHEETTRLGIYCFAEGLASGMVIGLPPVLVFGSKQMKETIVPDVLAGKKTICLAISEPTVGSDVAQLACTAVKTPDGKHYIVNGVKKWITNGTFSNYFTTAVRTGGPGMGGISMLLIPRCEGVSTKPIKTSGSPSAGTAYVIFENVKVPVENLLGKENGGFQVIMANFNHERWSMVVGATRAARLVTEECFKWANQRMVFGKKLIEQPVIRFKLGSMVAQIESIQGWLDTTTYQMTKMTYKEQSQHLAGPIALLKFQCTRMTQSVSDSAVQIFGGRALTKTGMGRVVESFQRTNKFGAILGGAEEVMADLGIRQAMRNFPEARL</sequence>
<gene>
    <name evidence="10" type="ORF">HK097_010261</name>
</gene>
<dbReference type="Proteomes" id="UP001212841">
    <property type="component" value="Unassembled WGS sequence"/>
</dbReference>
<dbReference type="Pfam" id="PF00441">
    <property type="entry name" value="Acyl-CoA_dh_1"/>
    <property type="match status" value="1"/>
</dbReference>
<dbReference type="InterPro" id="IPR013786">
    <property type="entry name" value="AcylCoA_DH/ox_N"/>
</dbReference>
<dbReference type="InterPro" id="IPR018506">
    <property type="entry name" value="Cyt_B5_heme-BS"/>
</dbReference>
<dbReference type="SUPFAM" id="SSF56645">
    <property type="entry name" value="Acyl-CoA dehydrogenase NM domain-like"/>
    <property type="match status" value="1"/>
</dbReference>
<dbReference type="SMART" id="SM01117">
    <property type="entry name" value="Cyt-b5"/>
    <property type="match status" value="1"/>
</dbReference>
<dbReference type="PROSITE" id="PS50255">
    <property type="entry name" value="CYTOCHROME_B5_2"/>
    <property type="match status" value="1"/>
</dbReference>
<dbReference type="PANTHER" id="PTHR48083">
    <property type="entry name" value="MEDIUM-CHAIN SPECIFIC ACYL-COA DEHYDROGENASE, MITOCHONDRIAL-RELATED"/>
    <property type="match status" value="1"/>
</dbReference>
<comment type="caution">
    <text evidence="10">The sequence shown here is derived from an EMBL/GenBank/DDBJ whole genome shotgun (WGS) entry which is preliminary data.</text>
</comment>
<dbReference type="EMBL" id="JADGJD010000747">
    <property type="protein sequence ID" value="KAJ3048723.1"/>
    <property type="molecule type" value="Genomic_DNA"/>
</dbReference>
<accession>A0AAD5SA75</accession>
<dbReference type="Gene3D" id="2.40.110.10">
    <property type="entry name" value="Butyryl-CoA Dehydrogenase, subunit A, domain 2"/>
    <property type="match status" value="1"/>
</dbReference>
<evidence type="ECO:0000256" key="7">
    <source>
        <dbReference type="ARBA" id="ARBA00023002"/>
    </source>
</evidence>
<evidence type="ECO:0000313" key="10">
    <source>
        <dbReference type="EMBL" id="KAJ3048723.1"/>
    </source>
</evidence>
<evidence type="ECO:0000256" key="8">
    <source>
        <dbReference type="ARBA" id="ARBA00023004"/>
    </source>
</evidence>
<name>A0AAD5SA75_9FUNG</name>
<dbReference type="GO" id="GO:0046872">
    <property type="term" value="F:metal ion binding"/>
    <property type="evidence" value="ECO:0007669"/>
    <property type="project" value="UniProtKB-KW"/>
</dbReference>
<reference evidence="10" key="1">
    <citation type="submission" date="2020-05" db="EMBL/GenBank/DDBJ databases">
        <title>Phylogenomic resolution of chytrid fungi.</title>
        <authorList>
            <person name="Stajich J.E."/>
            <person name="Amses K."/>
            <person name="Simmons R."/>
            <person name="Seto K."/>
            <person name="Myers J."/>
            <person name="Bonds A."/>
            <person name="Quandt C.A."/>
            <person name="Barry K."/>
            <person name="Liu P."/>
            <person name="Grigoriev I."/>
            <person name="Longcore J.E."/>
            <person name="James T.Y."/>
        </authorList>
    </citation>
    <scope>NUCLEOTIDE SEQUENCE</scope>
    <source>
        <strain evidence="10">JEL0318</strain>
    </source>
</reference>
<dbReference type="Pfam" id="PF02771">
    <property type="entry name" value="Acyl-CoA_dh_N"/>
    <property type="match status" value="1"/>
</dbReference>
<dbReference type="InterPro" id="IPR006091">
    <property type="entry name" value="Acyl-CoA_Oxase/DH_mid-dom"/>
</dbReference>
<keyword evidence="6" id="KW-0274">FAD</keyword>
<dbReference type="PRINTS" id="PR00363">
    <property type="entry name" value="CYTOCHROMEB5"/>
</dbReference>
<dbReference type="Pfam" id="PF02770">
    <property type="entry name" value="Acyl-CoA_dh_M"/>
    <property type="match status" value="1"/>
</dbReference>
<dbReference type="InterPro" id="IPR037069">
    <property type="entry name" value="AcylCoA_DH/ox_N_sf"/>
</dbReference>
<evidence type="ECO:0000256" key="4">
    <source>
        <dbReference type="ARBA" id="ARBA00022630"/>
    </source>
</evidence>
<keyword evidence="8" id="KW-0408">Iron</keyword>
<keyword evidence="4" id="KW-0285">Flavoprotein</keyword>
<dbReference type="InterPro" id="IPR050741">
    <property type="entry name" value="Acyl-CoA_dehydrogenase"/>
</dbReference>
<comment type="cofactor">
    <cofactor evidence="1">
        <name>FAD</name>
        <dbReference type="ChEBI" id="CHEBI:57692"/>
    </cofactor>
</comment>
<keyword evidence="11" id="KW-1185">Reference proteome</keyword>
<evidence type="ECO:0000256" key="2">
    <source>
        <dbReference type="ARBA" id="ARBA00009347"/>
    </source>
</evidence>
<dbReference type="Pfam" id="PF00173">
    <property type="entry name" value="Cyt-b5"/>
    <property type="match status" value="1"/>
</dbReference>
<dbReference type="PANTHER" id="PTHR48083:SF28">
    <property type="entry name" value="ACYL-COA DEHYDROGENASE FAMILY PROTEIN (AFU_ORTHOLOGUE AFUA_6G10880)-RELATED"/>
    <property type="match status" value="1"/>
</dbReference>
<dbReference type="AlphaFoldDB" id="A0AAD5SA75"/>
<dbReference type="SUPFAM" id="SSF55856">
    <property type="entry name" value="Cytochrome b5-like heme/steroid binding domain"/>
    <property type="match status" value="1"/>
</dbReference>
<evidence type="ECO:0000256" key="5">
    <source>
        <dbReference type="ARBA" id="ARBA00022723"/>
    </source>
</evidence>
<dbReference type="GO" id="GO:0033539">
    <property type="term" value="P:fatty acid beta-oxidation using acyl-CoA dehydrogenase"/>
    <property type="evidence" value="ECO:0007669"/>
    <property type="project" value="TreeGrafter"/>
</dbReference>
<evidence type="ECO:0000313" key="11">
    <source>
        <dbReference type="Proteomes" id="UP001212841"/>
    </source>
</evidence>
<dbReference type="Gene3D" id="3.10.120.10">
    <property type="entry name" value="Cytochrome b5-like heme/steroid binding domain"/>
    <property type="match status" value="1"/>
</dbReference>
<dbReference type="Gene3D" id="1.20.140.10">
    <property type="entry name" value="Butyryl-CoA Dehydrogenase, subunit A, domain 3"/>
    <property type="match status" value="1"/>
</dbReference>
<dbReference type="GO" id="GO:0003995">
    <property type="term" value="F:acyl-CoA dehydrogenase activity"/>
    <property type="evidence" value="ECO:0007669"/>
    <property type="project" value="TreeGrafter"/>
</dbReference>
<dbReference type="GO" id="GO:0020037">
    <property type="term" value="F:heme binding"/>
    <property type="evidence" value="ECO:0007669"/>
    <property type="project" value="InterPro"/>
</dbReference>
<keyword evidence="7" id="KW-0560">Oxidoreductase</keyword>
<dbReference type="InterPro" id="IPR046373">
    <property type="entry name" value="Acyl-CoA_Oxase/DH_mid-dom_sf"/>
</dbReference>
<dbReference type="InterPro" id="IPR001199">
    <property type="entry name" value="Cyt_B5-like_heme/steroid-bd"/>
</dbReference>
<keyword evidence="5" id="KW-0479">Metal-binding</keyword>
<dbReference type="SUPFAM" id="SSF47203">
    <property type="entry name" value="Acyl-CoA dehydrogenase C-terminal domain-like"/>
    <property type="match status" value="1"/>
</dbReference>
<protein>
    <recommendedName>
        <fullName evidence="9">Cytochrome b5 heme-binding domain-containing protein</fullName>
    </recommendedName>
</protein>
<dbReference type="InterPro" id="IPR009075">
    <property type="entry name" value="AcylCo_DH/oxidase_C"/>
</dbReference>
<dbReference type="GO" id="GO:0050660">
    <property type="term" value="F:flavin adenine dinucleotide binding"/>
    <property type="evidence" value="ECO:0007669"/>
    <property type="project" value="InterPro"/>
</dbReference>
<evidence type="ECO:0000256" key="1">
    <source>
        <dbReference type="ARBA" id="ARBA00001974"/>
    </source>
</evidence>
<evidence type="ECO:0000256" key="6">
    <source>
        <dbReference type="ARBA" id="ARBA00022827"/>
    </source>
</evidence>